<sequence>MKASGELSVGIVVASLGRARNVETLLDRLALQSRLPACVLLSLETPTDAPPERPYPFPLIALFGPRGSCQQRNRALDHLPADIDIVLFLDDDYVPSRRLVAGVARFFATHGDIDGASGRLLADGINGPGIAPRTAVQLVEAEDARGEEPQLSVSAPHPGLYGCNMAYRRASIGATRFDENLPLYGWQEDIDFGGRLAGRLVYTDAFYGVHCGEKAGRERNGRRLGYSQIANPWYLWRKGSMPTRFAYRLMLRSLAANTARVLRPEPWIDRKGRLTGNWLAVRDILVGRADPRRILEL</sequence>
<dbReference type="InterPro" id="IPR029044">
    <property type="entry name" value="Nucleotide-diphossugar_trans"/>
</dbReference>
<proteinExistence type="inferred from homology"/>
<keyword evidence="3" id="KW-0808">Transferase</keyword>
<dbReference type="EMBL" id="JAUSUI010000009">
    <property type="protein sequence ID" value="MDQ0304708.1"/>
    <property type="molecule type" value="Genomic_DNA"/>
</dbReference>
<comment type="caution">
    <text evidence="4">The sequence shown here is derived from an EMBL/GenBank/DDBJ whole genome shotgun (WGS) entry which is preliminary data.</text>
</comment>
<dbReference type="Proteomes" id="UP001224682">
    <property type="component" value="Unassembled WGS sequence"/>
</dbReference>
<gene>
    <name evidence="4" type="ORF">J2S75_003753</name>
</gene>
<evidence type="ECO:0000313" key="5">
    <source>
        <dbReference type="Proteomes" id="UP001224682"/>
    </source>
</evidence>
<dbReference type="RefSeq" id="WP_307022131.1">
    <property type="nucleotide sequence ID" value="NZ_JAUSUI010000009.1"/>
</dbReference>
<dbReference type="SUPFAM" id="SSF53448">
    <property type="entry name" value="Nucleotide-diphospho-sugar transferases"/>
    <property type="match status" value="1"/>
</dbReference>
<evidence type="ECO:0000313" key="4">
    <source>
        <dbReference type="EMBL" id="MDQ0304708.1"/>
    </source>
</evidence>
<dbReference type="PANTHER" id="PTHR43179:SF12">
    <property type="entry name" value="GALACTOFURANOSYLTRANSFERASE GLFT2"/>
    <property type="match status" value="1"/>
</dbReference>
<comment type="similarity">
    <text evidence="1">Belongs to the glycosyltransferase 2 family.</text>
</comment>
<evidence type="ECO:0008006" key="6">
    <source>
        <dbReference type="Google" id="ProtNLM"/>
    </source>
</evidence>
<evidence type="ECO:0000256" key="3">
    <source>
        <dbReference type="ARBA" id="ARBA00022679"/>
    </source>
</evidence>
<dbReference type="Gene3D" id="3.90.550.10">
    <property type="entry name" value="Spore Coat Polysaccharide Biosynthesis Protein SpsA, Chain A"/>
    <property type="match status" value="1"/>
</dbReference>
<keyword evidence="5" id="KW-1185">Reference proteome</keyword>
<organism evidence="4 5">
    <name type="scientific">Ancylobacter polymorphus</name>
    <dbReference type="NCBI Taxonomy" id="223390"/>
    <lineage>
        <taxon>Bacteria</taxon>
        <taxon>Pseudomonadati</taxon>
        <taxon>Pseudomonadota</taxon>
        <taxon>Alphaproteobacteria</taxon>
        <taxon>Hyphomicrobiales</taxon>
        <taxon>Xanthobacteraceae</taxon>
        <taxon>Ancylobacter</taxon>
    </lineage>
</organism>
<evidence type="ECO:0000256" key="2">
    <source>
        <dbReference type="ARBA" id="ARBA00022676"/>
    </source>
</evidence>
<keyword evidence="2" id="KW-0328">Glycosyltransferase</keyword>
<accession>A0ABU0BFU7</accession>
<dbReference type="PANTHER" id="PTHR43179">
    <property type="entry name" value="RHAMNOSYLTRANSFERASE WBBL"/>
    <property type="match status" value="1"/>
</dbReference>
<protein>
    <recommendedName>
        <fullName evidence="6">Glycosyltransferase</fullName>
    </recommendedName>
</protein>
<dbReference type="CDD" id="cd00761">
    <property type="entry name" value="Glyco_tranf_GTA_type"/>
    <property type="match status" value="1"/>
</dbReference>
<name>A0ABU0BFU7_9HYPH</name>
<evidence type="ECO:0000256" key="1">
    <source>
        <dbReference type="ARBA" id="ARBA00006739"/>
    </source>
</evidence>
<reference evidence="4 5" key="1">
    <citation type="submission" date="2023-07" db="EMBL/GenBank/DDBJ databases">
        <title>Genomic Encyclopedia of Type Strains, Phase IV (KMG-IV): sequencing the most valuable type-strain genomes for metagenomic binning, comparative biology and taxonomic classification.</title>
        <authorList>
            <person name="Goeker M."/>
        </authorList>
    </citation>
    <scope>NUCLEOTIDE SEQUENCE [LARGE SCALE GENOMIC DNA]</scope>
    <source>
        <strain evidence="4 5">DSM 2457</strain>
    </source>
</reference>